<proteinExistence type="predicted"/>
<dbReference type="Proteomes" id="UP000234767">
    <property type="component" value="Unassembled WGS sequence"/>
</dbReference>
<accession>A0A2I1XA01</accession>
<dbReference type="EMBL" id="PKJO01000017">
    <property type="protein sequence ID" value="PLA39423.1"/>
    <property type="molecule type" value="Genomic_DNA"/>
</dbReference>
<name>A0A2I1XA01_NEISI</name>
<protein>
    <submittedName>
        <fullName evidence="1">Uncharacterized protein</fullName>
    </submittedName>
</protein>
<evidence type="ECO:0000313" key="1">
    <source>
        <dbReference type="EMBL" id="PLA39423.1"/>
    </source>
</evidence>
<dbReference type="AlphaFoldDB" id="A0A2I1XA01"/>
<evidence type="ECO:0000313" key="2">
    <source>
        <dbReference type="Proteomes" id="UP000234767"/>
    </source>
</evidence>
<sequence length="59" mass="7121">MRKQKARFDKTMDFIPFLLFLQCMICKKGFLNKSVVMKRLAIWFTIMPFLNSIERITKC</sequence>
<organism evidence="1 2">
    <name type="scientific">Neisseria sicca</name>
    <dbReference type="NCBI Taxonomy" id="490"/>
    <lineage>
        <taxon>Bacteria</taxon>
        <taxon>Pseudomonadati</taxon>
        <taxon>Pseudomonadota</taxon>
        <taxon>Betaproteobacteria</taxon>
        <taxon>Neisseriales</taxon>
        <taxon>Neisseriaceae</taxon>
        <taxon>Neisseria</taxon>
    </lineage>
</organism>
<gene>
    <name evidence="1" type="ORF">CYK00_10670</name>
</gene>
<comment type="caution">
    <text evidence="1">The sequence shown here is derived from an EMBL/GenBank/DDBJ whole genome shotgun (WGS) entry which is preliminary data.</text>
</comment>
<reference evidence="1 2" key="1">
    <citation type="submission" date="2017-12" db="EMBL/GenBank/DDBJ databases">
        <title>Phylogenetic diversity of female urinary microbiome.</title>
        <authorList>
            <person name="Thomas-White K."/>
            <person name="Wolfe A.J."/>
        </authorList>
    </citation>
    <scope>NUCLEOTIDE SEQUENCE [LARGE SCALE GENOMIC DNA]</scope>
    <source>
        <strain evidence="1 2">UMB0321</strain>
    </source>
</reference>